<dbReference type="PANTHER" id="PTHR45835">
    <property type="entry name" value="YALI0A06105P"/>
    <property type="match status" value="1"/>
</dbReference>
<dbReference type="SUPFAM" id="SSF54160">
    <property type="entry name" value="Chromo domain-like"/>
    <property type="match status" value="1"/>
</dbReference>
<dbReference type="InterPro" id="IPR012337">
    <property type="entry name" value="RNaseH-like_sf"/>
</dbReference>
<dbReference type="Pfam" id="PF17921">
    <property type="entry name" value="Integrase_H2C2"/>
    <property type="match status" value="1"/>
</dbReference>
<evidence type="ECO:0000259" key="1">
    <source>
        <dbReference type="Pfam" id="PF00385"/>
    </source>
</evidence>
<evidence type="ECO:0000259" key="3">
    <source>
        <dbReference type="Pfam" id="PF24626"/>
    </source>
</evidence>
<dbReference type="SUPFAM" id="SSF53098">
    <property type="entry name" value="Ribonuclease H-like"/>
    <property type="match status" value="1"/>
</dbReference>
<dbReference type="InterPro" id="IPR036397">
    <property type="entry name" value="RNaseH_sf"/>
</dbReference>
<reference evidence="4" key="1">
    <citation type="submission" date="2023-08" db="EMBL/GenBank/DDBJ databases">
        <title>A de novo genome assembly of Solanum verrucosum Schlechtendal, a Mexican diploid species geographically isolated from the other diploid A-genome species in potato relatives.</title>
        <authorList>
            <person name="Hosaka K."/>
        </authorList>
    </citation>
    <scope>NUCLEOTIDE SEQUENCE</scope>
    <source>
        <tissue evidence="4">Young leaves</tissue>
    </source>
</reference>
<dbReference type="Proteomes" id="UP001234989">
    <property type="component" value="Chromosome 1"/>
</dbReference>
<evidence type="ECO:0000259" key="2">
    <source>
        <dbReference type="Pfam" id="PF17921"/>
    </source>
</evidence>
<dbReference type="InterPro" id="IPR016197">
    <property type="entry name" value="Chromo-like_dom_sf"/>
</dbReference>
<dbReference type="Gene3D" id="2.40.50.40">
    <property type="match status" value="1"/>
</dbReference>
<evidence type="ECO:0000313" key="4">
    <source>
        <dbReference type="EMBL" id="WMV09630.1"/>
    </source>
</evidence>
<dbReference type="Gene3D" id="1.10.340.70">
    <property type="match status" value="1"/>
</dbReference>
<evidence type="ECO:0008006" key="6">
    <source>
        <dbReference type="Google" id="ProtNLM"/>
    </source>
</evidence>
<protein>
    <recommendedName>
        <fullName evidence="6">Polyprotein</fullName>
    </recommendedName>
</protein>
<dbReference type="GO" id="GO:0003676">
    <property type="term" value="F:nucleic acid binding"/>
    <property type="evidence" value="ECO:0007669"/>
    <property type="project" value="InterPro"/>
</dbReference>
<gene>
    <name evidence="4" type="ORF">MTR67_003015</name>
</gene>
<dbReference type="InterPro" id="IPR041588">
    <property type="entry name" value="Integrase_H2C2"/>
</dbReference>
<dbReference type="InterPro" id="IPR056924">
    <property type="entry name" value="SH3_Tf2-1"/>
</dbReference>
<feature type="domain" description="Chromo" evidence="1">
    <location>
        <begin position="214"/>
        <end position="258"/>
    </location>
</feature>
<proteinExistence type="predicted"/>
<sequence length="269" mass="31890">MYRDLKRIYRWLDMKKDIAEFVAKCQNCQQVKYEHQRHASLLQRMSIPKWKWERIAMDFMVGLPKTLGKFDSIWVVVDRLTKSTHFIPVRIDYNAEQLAKVYVKEIVRLHGVPLSIISDRDKVRSIQAKILVAQNRQKKYADHKVRDMEFQTGENVLLKGPVAYKLALPPNLSGVHPVFHVSILKRYNGDGDYIIKWDSFVLVKDLQYEKEPIAILDRDVRKLRTKEIKFVKVQWKHLPVEEATWEIEKDMRDKYPQLFVDSGTTTFFL</sequence>
<dbReference type="EMBL" id="CP133612">
    <property type="protein sequence ID" value="WMV09630.1"/>
    <property type="molecule type" value="Genomic_DNA"/>
</dbReference>
<dbReference type="Gene3D" id="3.30.420.10">
    <property type="entry name" value="Ribonuclease H-like superfamily/Ribonuclease H"/>
    <property type="match status" value="1"/>
</dbReference>
<dbReference type="PANTHER" id="PTHR45835:SF108">
    <property type="entry name" value="INTEGRASE ZINC-BINDING DOMAIN-CONTAINING PROTEIN"/>
    <property type="match status" value="1"/>
</dbReference>
<organism evidence="4 5">
    <name type="scientific">Solanum verrucosum</name>
    <dbReference type="NCBI Taxonomy" id="315347"/>
    <lineage>
        <taxon>Eukaryota</taxon>
        <taxon>Viridiplantae</taxon>
        <taxon>Streptophyta</taxon>
        <taxon>Embryophyta</taxon>
        <taxon>Tracheophyta</taxon>
        <taxon>Spermatophyta</taxon>
        <taxon>Magnoliopsida</taxon>
        <taxon>eudicotyledons</taxon>
        <taxon>Gunneridae</taxon>
        <taxon>Pentapetalae</taxon>
        <taxon>asterids</taxon>
        <taxon>lamiids</taxon>
        <taxon>Solanales</taxon>
        <taxon>Solanaceae</taxon>
        <taxon>Solanoideae</taxon>
        <taxon>Solaneae</taxon>
        <taxon>Solanum</taxon>
    </lineage>
</organism>
<dbReference type="AlphaFoldDB" id="A0AAF0PUT5"/>
<accession>A0AAF0PUT5</accession>
<dbReference type="Pfam" id="PF00385">
    <property type="entry name" value="Chromo"/>
    <property type="match status" value="1"/>
</dbReference>
<dbReference type="InterPro" id="IPR023780">
    <property type="entry name" value="Chromo_domain"/>
</dbReference>
<feature type="domain" description="Tf2-1-like SH3-like" evidence="3">
    <location>
        <begin position="160"/>
        <end position="187"/>
    </location>
</feature>
<name>A0AAF0PUT5_SOLVR</name>
<dbReference type="Pfam" id="PF24626">
    <property type="entry name" value="SH3_Tf2-1"/>
    <property type="match status" value="1"/>
</dbReference>
<keyword evidence="5" id="KW-1185">Reference proteome</keyword>
<evidence type="ECO:0000313" key="5">
    <source>
        <dbReference type="Proteomes" id="UP001234989"/>
    </source>
</evidence>
<feature type="domain" description="Integrase zinc-binding" evidence="2">
    <location>
        <begin position="1"/>
        <end position="33"/>
    </location>
</feature>